<dbReference type="PROSITE" id="PS51462">
    <property type="entry name" value="NUDIX"/>
    <property type="match status" value="1"/>
</dbReference>
<organism evidence="3 4">
    <name type="scientific">Vibrio atlanticus (strain LGP32)</name>
    <name type="common">Vibrio splendidus (strain Mel32)</name>
    <dbReference type="NCBI Taxonomy" id="575788"/>
    <lineage>
        <taxon>Bacteria</taxon>
        <taxon>Pseudomonadati</taxon>
        <taxon>Pseudomonadota</taxon>
        <taxon>Gammaproteobacteria</taxon>
        <taxon>Vibrionales</taxon>
        <taxon>Vibrionaceae</taxon>
        <taxon>Vibrio</taxon>
    </lineage>
</organism>
<evidence type="ECO:0000313" key="3">
    <source>
        <dbReference type="EMBL" id="CAV27162.1"/>
    </source>
</evidence>
<dbReference type="GO" id="GO:0004081">
    <property type="term" value="F:bis(5'-nucleosyl)-tetraphosphatase (asymmetrical) activity"/>
    <property type="evidence" value="ECO:0007669"/>
    <property type="project" value="TreeGrafter"/>
</dbReference>
<dbReference type="GO" id="GO:0006754">
    <property type="term" value="P:ATP biosynthetic process"/>
    <property type="evidence" value="ECO:0007669"/>
    <property type="project" value="TreeGrafter"/>
</dbReference>
<keyword evidence="1" id="KW-0378">Hydrolase</keyword>
<dbReference type="PANTHER" id="PTHR21340">
    <property type="entry name" value="DIADENOSINE 5,5-P1,P4-TETRAPHOSPHATE PYROPHOSPHOHYDROLASE MUTT"/>
    <property type="match status" value="1"/>
</dbReference>
<accession>B7VSV9</accession>
<dbReference type="Proteomes" id="UP000009100">
    <property type="component" value="Chromosome 2"/>
</dbReference>
<dbReference type="InterPro" id="IPR051325">
    <property type="entry name" value="Nudix_hydrolase_domain"/>
</dbReference>
<dbReference type="PANTHER" id="PTHR21340:SF0">
    <property type="entry name" value="BIS(5'-NUCLEOSYL)-TETRAPHOSPHATASE [ASYMMETRICAL]"/>
    <property type="match status" value="1"/>
</dbReference>
<evidence type="ECO:0000259" key="2">
    <source>
        <dbReference type="PROSITE" id="PS51462"/>
    </source>
</evidence>
<dbReference type="KEGG" id="vsp:VS_II1195"/>
<dbReference type="eggNOG" id="COG0494">
    <property type="taxonomic scope" value="Bacteria"/>
</dbReference>
<proteinExistence type="predicted"/>
<dbReference type="Gene3D" id="3.90.79.10">
    <property type="entry name" value="Nucleoside Triphosphate Pyrophosphohydrolase"/>
    <property type="match status" value="1"/>
</dbReference>
<gene>
    <name evidence="3" type="ordered locus">VS_II1195</name>
</gene>
<dbReference type="EMBL" id="FM954973">
    <property type="protein sequence ID" value="CAV27162.1"/>
    <property type="molecule type" value="Genomic_DNA"/>
</dbReference>
<dbReference type="AlphaFoldDB" id="B7VSV9"/>
<name>B7VSV9_VIBA3</name>
<dbReference type="Pfam" id="PF00293">
    <property type="entry name" value="NUDIX"/>
    <property type="match status" value="1"/>
</dbReference>
<dbReference type="HOGENOM" id="CLU_037162_22_1_6"/>
<feature type="domain" description="Nudix hydrolase" evidence="2">
    <location>
        <begin position="18"/>
        <end position="150"/>
    </location>
</feature>
<dbReference type="GO" id="GO:0006167">
    <property type="term" value="P:AMP biosynthetic process"/>
    <property type="evidence" value="ECO:0007669"/>
    <property type="project" value="TreeGrafter"/>
</dbReference>
<dbReference type="CDD" id="cd04664">
    <property type="entry name" value="NUDIX_DHNTPase_like"/>
    <property type="match status" value="1"/>
</dbReference>
<dbReference type="STRING" id="575788.VS_II1195"/>
<evidence type="ECO:0000313" key="4">
    <source>
        <dbReference type="Proteomes" id="UP000009100"/>
    </source>
</evidence>
<dbReference type="SUPFAM" id="SSF55811">
    <property type="entry name" value="Nudix"/>
    <property type="match status" value="1"/>
</dbReference>
<sequence>MVALPPSYENQGNVMIPLNTSIVSGVALSEIDGQMKMLLMKRVKGEFWCHVAGSIEAGEAGWQAIVREFEEETQIKVEALYNAQFLEQFYEAHVNVIQLIPVFAVLCPPNQAIELNDEHTECRWCDLEEAKALAPFPNQHAVYDHIWSYFVDKPVNPLYRVKLN</sequence>
<dbReference type="InterPro" id="IPR015797">
    <property type="entry name" value="NUDIX_hydrolase-like_dom_sf"/>
</dbReference>
<reference evidence="3 4" key="1">
    <citation type="submission" date="2009-02" db="EMBL/GenBank/DDBJ databases">
        <title>Vibrio splendidus str. LGP32 complete genome.</title>
        <authorList>
            <person name="Mazel D."/>
            <person name="Le Roux F."/>
        </authorList>
    </citation>
    <scope>NUCLEOTIDE SEQUENCE [LARGE SCALE GENOMIC DNA]</scope>
    <source>
        <strain evidence="3 4">LGP32</strain>
    </source>
</reference>
<dbReference type="InterPro" id="IPR000086">
    <property type="entry name" value="NUDIX_hydrolase_dom"/>
</dbReference>
<protein>
    <recommendedName>
        <fullName evidence="2">Nudix hydrolase domain-containing protein</fullName>
    </recommendedName>
</protein>
<evidence type="ECO:0000256" key="1">
    <source>
        <dbReference type="ARBA" id="ARBA00022801"/>
    </source>
</evidence>